<accession>A0A268NY34</accession>
<proteinExistence type="predicted"/>
<dbReference type="InterPro" id="IPR001646">
    <property type="entry name" value="5peptide_repeat"/>
</dbReference>
<dbReference type="RefSeq" id="WP_095326701.1">
    <property type="nucleotide sequence ID" value="NZ_JAIEWK010000001.1"/>
</dbReference>
<dbReference type="InterPro" id="IPR051082">
    <property type="entry name" value="Pentapeptide-BTB/POZ_domain"/>
</dbReference>
<name>A0A268NY34_SHOCL</name>
<dbReference type="Proteomes" id="UP000216207">
    <property type="component" value="Unassembled WGS sequence"/>
</dbReference>
<gene>
    <name evidence="1" type="ORF">CHH72_12225</name>
</gene>
<evidence type="ECO:0000313" key="2">
    <source>
        <dbReference type="Proteomes" id="UP000216207"/>
    </source>
</evidence>
<evidence type="ECO:0008006" key="3">
    <source>
        <dbReference type="Google" id="ProtNLM"/>
    </source>
</evidence>
<dbReference type="PANTHER" id="PTHR14136:SF17">
    <property type="entry name" value="BTB_POZ DOMAIN-CONTAINING PROTEIN KCTD9"/>
    <property type="match status" value="1"/>
</dbReference>
<dbReference type="AlphaFoldDB" id="A0A268NY34"/>
<reference evidence="1 2" key="1">
    <citation type="submission" date="2017-07" db="EMBL/GenBank/DDBJ databases">
        <title>Isolation and whole genome analysis of endospore-forming bacteria from heroin.</title>
        <authorList>
            <person name="Kalinowski J."/>
            <person name="Ahrens B."/>
            <person name="Al-Dilaimi A."/>
            <person name="Winkler A."/>
            <person name="Wibberg D."/>
            <person name="Schleenbecker U."/>
            <person name="Ruckert C."/>
            <person name="Wolfel R."/>
            <person name="Grass G."/>
        </authorList>
    </citation>
    <scope>NUCLEOTIDE SEQUENCE [LARGE SCALE GENOMIC DNA]</scope>
    <source>
        <strain evidence="1 2">7539</strain>
    </source>
</reference>
<sequence>MESDLKSDCLNCFGLCCVSLPFMKSSDFPYDKGSGEPCRHLCSDHRCSIHESLRDKGFRGCVSYECFGAGQKVSQVVYKGKDWREDNRMAEEMFSVFPVVQQLHEMLFYLKQAIELEEAKDFKLEIQALYDLTYTLTIKAPEEILALDIEAHRNKINPMFIEVSDIYRSQYRKKGKGSGTKKKRVDYIGANFANVDMKGHDLRGTFLIAANLTNSDLRRADFIGADLRDADLSGANLAGALFLTQSQIQSAKGDKTTVLPDYVERPQHWGS</sequence>
<dbReference type="Gene3D" id="2.160.20.80">
    <property type="entry name" value="E3 ubiquitin-protein ligase SopA"/>
    <property type="match status" value="1"/>
</dbReference>
<dbReference type="Pfam" id="PF00805">
    <property type="entry name" value="Pentapeptide"/>
    <property type="match status" value="1"/>
</dbReference>
<dbReference type="PANTHER" id="PTHR14136">
    <property type="entry name" value="BTB_POZ DOMAIN-CONTAINING PROTEIN KCTD9"/>
    <property type="match status" value="1"/>
</dbReference>
<dbReference type="SUPFAM" id="SSF141571">
    <property type="entry name" value="Pentapeptide repeat-like"/>
    <property type="match status" value="1"/>
</dbReference>
<dbReference type="EMBL" id="NPCC01000015">
    <property type="protein sequence ID" value="PAE88404.1"/>
    <property type="molecule type" value="Genomic_DNA"/>
</dbReference>
<comment type="caution">
    <text evidence="1">The sequence shown here is derived from an EMBL/GenBank/DDBJ whole genome shotgun (WGS) entry which is preliminary data.</text>
</comment>
<organism evidence="1 2">
    <name type="scientific">Shouchella clausii</name>
    <name type="common">Alkalihalobacillus clausii</name>
    <dbReference type="NCBI Taxonomy" id="79880"/>
    <lineage>
        <taxon>Bacteria</taxon>
        <taxon>Bacillati</taxon>
        <taxon>Bacillota</taxon>
        <taxon>Bacilli</taxon>
        <taxon>Bacillales</taxon>
        <taxon>Bacillaceae</taxon>
        <taxon>Shouchella</taxon>
    </lineage>
</organism>
<protein>
    <recommendedName>
        <fullName evidence="3">Pentapeptide repeat-containing protein</fullName>
    </recommendedName>
</protein>
<evidence type="ECO:0000313" key="1">
    <source>
        <dbReference type="EMBL" id="PAE88404.1"/>
    </source>
</evidence>